<dbReference type="Gene3D" id="3.40.50.2000">
    <property type="entry name" value="Glycogen Phosphorylase B"/>
    <property type="match status" value="1"/>
</dbReference>
<accession>A0ABV4T826</accession>
<sequence>MGLRRDVPVVPNGIDYEGIKKVNARERFNAIFVGRLIKEKNVDLLLQSVKILKTEIPI</sequence>
<proteinExistence type="predicted"/>
<dbReference type="Proteomes" id="UP001571980">
    <property type="component" value="Unassembled WGS sequence"/>
</dbReference>
<evidence type="ECO:0008006" key="3">
    <source>
        <dbReference type="Google" id="ProtNLM"/>
    </source>
</evidence>
<keyword evidence="2" id="KW-1185">Reference proteome</keyword>
<dbReference type="RefSeq" id="WP_372823996.1">
    <property type="nucleotide sequence ID" value="NZ_JARRIF010000005.1"/>
</dbReference>
<gene>
    <name evidence="1" type="ORF">P8X34_08780</name>
</gene>
<evidence type="ECO:0000313" key="2">
    <source>
        <dbReference type="Proteomes" id="UP001571980"/>
    </source>
</evidence>
<evidence type="ECO:0000313" key="1">
    <source>
        <dbReference type="EMBL" id="MFA4804818.1"/>
    </source>
</evidence>
<protein>
    <recommendedName>
        <fullName evidence="3">Glycosyltransferase subfamily 4-like N-terminal domain-containing protein</fullName>
    </recommendedName>
</protein>
<reference evidence="1 2" key="1">
    <citation type="submission" date="2023-03" db="EMBL/GenBank/DDBJ databases">
        <title>Speciation in Pyrococcus: adaptation to high temperature as a mechanism.</title>
        <authorList>
            <person name="Gu J."/>
        </authorList>
    </citation>
    <scope>NUCLEOTIDE SEQUENCE [LARGE SCALE GENOMIC DNA]</scope>
    <source>
        <strain evidence="1 2">LMOA34</strain>
    </source>
</reference>
<dbReference type="SUPFAM" id="SSF53756">
    <property type="entry name" value="UDP-Glycosyltransferase/glycogen phosphorylase"/>
    <property type="match status" value="1"/>
</dbReference>
<name>A0ABV4T826_9EURY</name>
<dbReference type="EMBL" id="JARRIG010000005">
    <property type="protein sequence ID" value="MFA4804818.1"/>
    <property type="molecule type" value="Genomic_DNA"/>
</dbReference>
<comment type="caution">
    <text evidence="1">The sequence shown here is derived from an EMBL/GenBank/DDBJ whole genome shotgun (WGS) entry which is preliminary data.</text>
</comment>
<organism evidence="1 2">
    <name type="scientific">Pyrococcus kukulkanii</name>
    <dbReference type="NCBI Taxonomy" id="1609559"/>
    <lineage>
        <taxon>Archaea</taxon>
        <taxon>Methanobacteriati</taxon>
        <taxon>Methanobacteriota</taxon>
        <taxon>Thermococci</taxon>
        <taxon>Thermococcales</taxon>
        <taxon>Thermococcaceae</taxon>
        <taxon>Pyrococcus</taxon>
    </lineage>
</organism>